<comment type="caution">
    <text evidence="1">The sequence shown here is derived from an EMBL/GenBank/DDBJ whole genome shotgun (WGS) entry which is preliminary data.</text>
</comment>
<dbReference type="InterPro" id="IPR011004">
    <property type="entry name" value="Trimer_LpxA-like_sf"/>
</dbReference>
<evidence type="ECO:0008006" key="3">
    <source>
        <dbReference type="Google" id="ProtNLM"/>
    </source>
</evidence>
<evidence type="ECO:0000313" key="1">
    <source>
        <dbReference type="EMBL" id="MFC7433401.1"/>
    </source>
</evidence>
<gene>
    <name evidence="1" type="ORF">ACFQNJ_02620</name>
</gene>
<keyword evidence="2" id="KW-1185">Reference proteome</keyword>
<proteinExistence type="predicted"/>
<sequence>MSNNIMPLTIGDHFTFAPGVHCKGNVIIKDHAYIGARAILKHKTPEKPLRIRKMVVIGIELLRNGLPPQKLL</sequence>
<protein>
    <recommendedName>
        <fullName evidence="3">Succinyltransferase-like protein</fullName>
    </recommendedName>
</protein>
<name>A0ABW2R629_9BURK</name>
<dbReference type="EMBL" id="JBHTBX010000001">
    <property type="protein sequence ID" value="MFC7433401.1"/>
    <property type="molecule type" value="Genomic_DNA"/>
</dbReference>
<organism evidence="1 2">
    <name type="scientific">Hydrogenophaga bisanensis</name>
    <dbReference type="NCBI Taxonomy" id="439611"/>
    <lineage>
        <taxon>Bacteria</taxon>
        <taxon>Pseudomonadati</taxon>
        <taxon>Pseudomonadota</taxon>
        <taxon>Betaproteobacteria</taxon>
        <taxon>Burkholderiales</taxon>
        <taxon>Comamonadaceae</taxon>
        <taxon>Hydrogenophaga</taxon>
    </lineage>
</organism>
<reference evidence="2" key="1">
    <citation type="journal article" date="2019" name="Int. J. Syst. Evol. Microbiol.">
        <title>The Global Catalogue of Microorganisms (GCM) 10K type strain sequencing project: providing services to taxonomists for standard genome sequencing and annotation.</title>
        <authorList>
            <consortium name="The Broad Institute Genomics Platform"/>
            <consortium name="The Broad Institute Genome Sequencing Center for Infectious Disease"/>
            <person name="Wu L."/>
            <person name="Ma J."/>
        </authorList>
    </citation>
    <scope>NUCLEOTIDE SEQUENCE [LARGE SCALE GENOMIC DNA]</scope>
    <source>
        <strain evidence="2">CCUG 54518</strain>
    </source>
</reference>
<dbReference type="Proteomes" id="UP001596495">
    <property type="component" value="Unassembled WGS sequence"/>
</dbReference>
<accession>A0ABW2R629</accession>
<dbReference type="SUPFAM" id="SSF51161">
    <property type="entry name" value="Trimeric LpxA-like enzymes"/>
    <property type="match status" value="1"/>
</dbReference>
<dbReference type="Gene3D" id="2.160.10.10">
    <property type="entry name" value="Hexapeptide repeat proteins"/>
    <property type="match status" value="1"/>
</dbReference>
<dbReference type="RefSeq" id="WP_382253603.1">
    <property type="nucleotide sequence ID" value="NZ_JBHTBX010000001.1"/>
</dbReference>
<evidence type="ECO:0000313" key="2">
    <source>
        <dbReference type="Proteomes" id="UP001596495"/>
    </source>
</evidence>